<accession>A0A6G4V1U4</accession>
<comment type="caution">
    <text evidence="1">The sequence shown here is derived from an EMBL/GenBank/DDBJ whole genome shotgun (WGS) entry which is preliminary data.</text>
</comment>
<dbReference type="AlphaFoldDB" id="A0A6G4V1U4"/>
<name>A0A6G4V1U4_9ACTN</name>
<proteinExistence type="predicted"/>
<dbReference type="InterPro" id="IPR023393">
    <property type="entry name" value="START-like_dom_sf"/>
</dbReference>
<dbReference type="Proteomes" id="UP000472335">
    <property type="component" value="Unassembled WGS sequence"/>
</dbReference>
<dbReference type="SUPFAM" id="SSF55961">
    <property type="entry name" value="Bet v1-like"/>
    <property type="match status" value="1"/>
</dbReference>
<dbReference type="Pfam" id="PF10604">
    <property type="entry name" value="Polyketide_cyc2"/>
    <property type="match status" value="1"/>
</dbReference>
<dbReference type="EMBL" id="JAAKZY010000024">
    <property type="protein sequence ID" value="NGO08022.1"/>
    <property type="molecule type" value="Genomic_DNA"/>
</dbReference>
<sequence length="187" mass="21063">MFEAINWPEAMVPSRSPIHFTNELEVEASPETIWSLLVDPQAWATFYPGVEHVQLLDGHDSLRLGTRFETNLAGQDVFASVQEFQPVTRIAWGGYPKASEASRAYHAWIITPTPKGSHLWTEETMQGPLWIELAKQDPEVFWRTHENLLAALAKVATERENRETSRAAVGALKRSLQNVQKGKVSDV</sequence>
<protein>
    <submittedName>
        <fullName evidence="1">SRPBCC domain-containing protein</fullName>
    </submittedName>
</protein>
<evidence type="ECO:0000313" key="1">
    <source>
        <dbReference type="EMBL" id="NGO08022.1"/>
    </source>
</evidence>
<reference evidence="1 2" key="1">
    <citation type="submission" date="2020-02" db="EMBL/GenBank/DDBJ databases">
        <title>Whole-genome analyses of novel actinobacteria.</title>
        <authorList>
            <person name="Sahin N."/>
            <person name="Gencbay T."/>
        </authorList>
    </citation>
    <scope>NUCLEOTIDE SEQUENCE [LARGE SCALE GENOMIC DNA]</scope>
    <source>
        <strain evidence="1 2">HC44</strain>
    </source>
</reference>
<dbReference type="RefSeq" id="WP_165257166.1">
    <property type="nucleotide sequence ID" value="NZ_JAAKZY010000024.1"/>
</dbReference>
<evidence type="ECO:0000313" key="2">
    <source>
        <dbReference type="Proteomes" id="UP000472335"/>
    </source>
</evidence>
<organism evidence="1 2">
    <name type="scientific">Streptomyces scabichelini</name>
    <dbReference type="NCBI Taxonomy" id="2711217"/>
    <lineage>
        <taxon>Bacteria</taxon>
        <taxon>Bacillati</taxon>
        <taxon>Actinomycetota</taxon>
        <taxon>Actinomycetes</taxon>
        <taxon>Kitasatosporales</taxon>
        <taxon>Streptomycetaceae</taxon>
        <taxon>Streptomyces</taxon>
    </lineage>
</organism>
<keyword evidence="2" id="KW-1185">Reference proteome</keyword>
<gene>
    <name evidence="1" type="ORF">G5C60_10265</name>
</gene>
<dbReference type="InterPro" id="IPR019587">
    <property type="entry name" value="Polyketide_cyclase/dehydratase"/>
</dbReference>
<dbReference type="Gene3D" id="3.30.530.20">
    <property type="match status" value="1"/>
</dbReference>
<dbReference type="CDD" id="cd07822">
    <property type="entry name" value="SRPBCC_4"/>
    <property type="match status" value="1"/>
</dbReference>